<dbReference type="AlphaFoldDB" id="A0A3Q8X528"/>
<evidence type="ECO:0000256" key="4">
    <source>
        <dbReference type="ARBA" id="ARBA00022692"/>
    </source>
</evidence>
<dbReference type="Proteomes" id="UP000272528">
    <property type="component" value="Chromosome"/>
</dbReference>
<evidence type="ECO:0000256" key="7">
    <source>
        <dbReference type="RuleBase" id="RU363032"/>
    </source>
</evidence>
<dbReference type="PANTHER" id="PTHR43744">
    <property type="entry name" value="ABC TRANSPORTER PERMEASE PROTEIN MG189-RELATED-RELATED"/>
    <property type="match status" value="1"/>
</dbReference>
<feature type="transmembrane region" description="Helical" evidence="7">
    <location>
        <begin position="150"/>
        <end position="171"/>
    </location>
</feature>
<dbReference type="CDD" id="cd06261">
    <property type="entry name" value="TM_PBP2"/>
    <property type="match status" value="1"/>
</dbReference>
<feature type="transmembrane region" description="Helical" evidence="7">
    <location>
        <begin position="191"/>
        <end position="218"/>
    </location>
</feature>
<evidence type="ECO:0000256" key="2">
    <source>
        <dbReference type="ARBA" id="ARBA00022448"/>
    </source>
</evidence>
<feature type="domain" description="ABC transmembrane type-1" evidence="8">
    <location>
        <begin position="83"/>
        <end position="278"/>
    </location>
</feature>
<dbReference type="InterPro" id="IPR035906">
    <property type="entry name" value="MetI-like_sf"/>
</dbReference>
<evidence type="ECO:0000256" key="6">
    <source>
        <dbReference type="ARBA" id="ARBA00023136"/>
    </source>
</evidence>
<evidence type="ECO:0000313" key="9">
    <source>
        <dbReference type="EMBL" id="AZN39848.1"/>
    </source>
</evidence>
<protein>
    <submittedName>
        <fullName evidence="9">Carbohydrate ABC transporter permease</fullName>
    </submittedName>
</protein>
<dbReference type="SUPFAM" id="SSF161098">
    <property type="entry name" value="MetI-like"/>
    <property type="match status" value="1"/>
</dbReference>
<dbReference type="InterPro" id="IPR000515">
    <property type="entry name" value="MetI-like"/>
</dbReference>
<feature type="transmembrane region" description="Helical" evidence="7">
    <location>
        <begin position="274"/>
        <end position="293"/>
    </location>
</feature>
<keyword evidence="6 7" id="KW-0472">Membrane</keyword>
<keyword evidence="2 7" id="KW-0813">Transport</keyword>
<feature type="transmembrane region" description="Helical" evidence="7">
    <location>
        <begin position="21"/>
        <end position="46"/>
    </location>
</feature>
<dbReference type="Pfam" id="PF00528">
    <property type="entry name" value="BPD_transp_1"/>
    <property type="match status" value="1"/>
</dbReference>
<feature type="transmembrane region" description="Helical" evidence="7">
    <location>
        <begin position="118"/>
        <end position="138"/>
    </location>
</feature>
<keyword evidence="5 7" id="KW-1133">Transmembrane helix</keyword>
<proteinExistence type="inferred from homology"/>
<organism evidence="9 10">
    <name type="scientific">Paenibacillus albus</name>
    <dbReference type="NCBI Taxonomy" id="2495582"/>
    <lineage>
        <taxon>Bacteria</taxon>
        <taxon>Bacillati</taxon>
        <taxon>Bacillota</taxon>
        <taxon>Bacilli</taxon>
        <taxon>Bacillales</taxon>
        <taxon>Paenibacillaceae</taxon>
        <taxon>Paenibacillus</taxon>
    </lineage>
</organism>
<comment type="subcellular location">
    <subcellularLocation>
        <location evidence="1 7">Cell membrane</location>
        <topology evidence="1 7">Multi-pass membrane protein</topology>
    </subcellularLocation>
</comment>
<keyword evidence="4 7" id="KW-0812">Transmembrane</keyword>
<evidence type="ECO:0000259" key="8">
    <source>
        <dbReference type="PROSITE" id="PS50928"/>
    </source>
</evidence>
<accession>A0A3Q8X528</accession>
<dbReference type="PANTHER" id="PTHR43744:SF9">
    <property type="entry name" value="POLYGALACTURONAN_RHAMNOGALACTURONAN TRANSPORT SYSTEM PERMEASE PROTEIN YTCP"/>
    <property type="match status" value="1"/>
</dbReference>
<reference evidence="10" key="1">
    <citation type="submission" date="2018-12" db="EMBL/GenBank/DDBJ databases">
        <title>Genome sequence of Peanibacillus sp.</title>
        <authorList>
            <person name="Subramani G."/>
            <person name="Srinivasan S."/>
            <person name="Kim M.K."/>
        </authorList>
    </citation>
    <scope>NUCLEOTIDE SEQUENCE [LARGE SCALE GENOMIC DNA]</scope>
    <source>
        <strain evidence="10">18JY67-1</strain>
    </source>
</reference>
<evidence type="ECO:0000256" key="1">
    <source>
        <dbReference type="ARBA" id="ARBA00004651"/>
    </source>
</evidence>
<keyword evidence="3" id="KW-1003">Cell membrane</keyword>
<dbReference type="KEGG" id="palb:EJC50_09455"/>
<sequence length="308" mass="34957">MATVAVKRKKHFNEIASFPNFLINGFFCFYTILCVLPLLLVIAVSFSDENSVLVDGYKLWPEKFSTGAYDFLLSDWESIVRSYGVSILVTLGGTLIALITMALYAYPISRQDFPHRKVFSFIMFFTLLFNSGLVPFYLLYTQGLHLRDNLWVLMIPMFVQPFFVLLIRTFFTHSVPPALLESAKIDGAGEWRIFAQIVLPLSLPVLATVGLFCTLNYWNDWFLSLLFINDDTLYTIQFRMYQALLDITFLSANSTAYSAILAQNPDYQLPTETVTMAMAVVGIGPIVFAYPFFQRFFIKGLTVGAIKG</sequence>
<dbReference type="PROSITE" id="PS50928">
    <property type="entry name" value="ABC_TM1"/>
    <property type="match status" value="1"/>
</dbReference>
<dbReference type="EMBL" id="CP034437">
    <property type="protein sequence ID" value="AZN39848.1"/>
    <property type="molecule type" value="Genomic_DNA"/>
</dbReference>
<dbReference type="GO" id="GO:0055085">
    <property type="term" value="P:transmembrane transport"/>
    <property type="evidence" value="ECO:0007669"/>
    <property type="project" value="InterPro"/>
</dbReference>
<gene>
    <name evidence="9" type="ORF">EJC50_09455</name>
</gene>
<dbReference type="GO" id="GO:0005886">
    <property type="term" value="C:plasma membrane"/>
    <property type="evidence" value="ECO:0007669"/>
    <property type="project" value="UniProtKB-SubCell"/>
</dbReference>
<evidence type="ECO:0000256" key="5">
    <source>
        <dbReference type="ARBA" id="ARBA00022989"/>
    </source>
</evidence>
<evidence type="ECO:0000256" key="3">
    <source>
        <dbReference type="ARBA" id="ARBA00022475"/>
    </source>
</evidence>
<dbReference type="OrthoDB" id="9810086at2"/>
<keyword evidence="10" id="KW-1185">Reference proteome</keyword>
<dbReference type="Gene3D" id="1.10.3720.10">
    <property type="entry name" value="MetI-like"/>
    <property type="match status" value="1"/>
</dbReference>
<dbReference type="RefSeq" id="WP_126014831.1">
    <property type="nucleotide sequence ID" value="NZ_CP034437.1"/>
</dbReference>
<evidence type="ECO:0000313" key="10">
    <source>
        <dbReference type="Proteomes" id="UP000272528"/>
    </source>
</evidence>
<comment type="similarity">
    <text evidence="7">Belongs to the binding-protein-dependent transport system permease family.</text>
</comment>
<name>A0A3Q8X528_9BACL</name>
<feature type="transmembrane region" description="Helical" evidence="7">
    <location>
        <begin position="83"/>
        <end position="106"/>
    </location>
</feature>